<feature type="region of interest" description="Disordered" evidence="1">
    <location>
        <begin position="1"/>
        <end position="55"/>
    </location>
</feature>
<keyword evidence="3" id="KW-1185">Reference proteome</keyword>
<protein>
    <submittedName>
        <fullName evidence="2">Uncharacterized protein</fullName>
    </submittedName>
</protein>
<reference evidence="2 3" key="1">
    <citation type="journal article" date="2024" name="Nat. Commun.">
        <title>Phylogenomics reveals the evolutionary origins of lichenization in chlorophyte algae.</title>
        <authorList>
            <person name="Puginier C."/>
            <person name="Libourel C."/>
            <person name="Otte J."/>
            <person name="Skaloud P."/>
            <person name="Haon M."/>
            <person name="Grisel S."/>
            <person name="Petersen M."/>
            <person name="Berrin J.G."/>
            <person name="Delaux P.M."/>
            <person name="Dal Grande F."/>
            <person name="Keller J."/>
        </authorList>
    </citation>
    <scope>NUCLEOTIDE SEQUENCE [LARGE SCALE GENOMIC DNA]</scope>
    <source>
        <strain evidence="2 3">SAG 2043</strain>
    </source>
</reference>
<feature type="compositionally biased region" description="Polar residues" evidence="1">
    <location>
        <begin position="118"/>
        <end position="135"/>
    </location>
</feature>
<comment type="caution">
    <text evidence="2">The sequence shown here is derived from an EMBL/GenBank/DDBJ whole genome shotgun (WGS) entry which is preliminary data.</text>
</comment>
<evidence type="ECO:0000256" key="1">
    <source>
        <dbReference type="SAM" id="MobiDB-lite"/>
    </source>
</evidence>
<dbReference type="AlphaFoldDB" id="A0AAW1QSR1"/>
<organism evidence="2 3">
    <name type="scientific">[Myrmecia] bisecta</name>
    <dbReference type="NCBI Taxonomy" id="41462"/>
    <lineage>
        <taxon>Eukaryota</taxon>
        <taxon>Viridiplantae</taxon>
        <taxon>Chlorophyta</taxon>
        <taxon>core chlorophytes</taxon>
        <taxon>Trebouxiophyceae</taxon>
        <taxon>Trebouxiales</taxon>
        <taxon>Trebouxiaceae</taxon>
        <taxon>Myrmecia</taxon>
    </lineage>
</organism>
<sequence>MAYWDQPVNSRQLAGKRDNPQRSTQSPNAQGERGSIDRLQQLASTASSATSRATDVVPMACWDQPVYSRHLPEDKQDRTDLDMQAHFPPHAQHGFHPPPAEGTRPMSVVPPSYWNKPAASTQPAMQRKNTQSSVQTPSAQTPKAPSASAAKPAGVQEAPKAAPFVPPKGMPVVCWAPSGPDSMDVEQARPQLVDANCQRVLRYVIYQQEQISLWPPAVVTSLVQLLLMVLQTVMDHLEAAGSLAYSNAASEACFLYLSAGLCTQHCLETLPVNDDVLTSCQEADREAILQAVGDCRAQATSLVDNLADRAVRLHMDALYSVILAEINSLPWRAYRTAMCHSTGPGYAVRLWRLMLHSTLHGLCQVCPLTSAVGLFAETLLRQLKVLASAYLKLAPSQQWLPRYVADVAYVVATVFSFAESGSSGQGTVQTALSQICRRMCMHAGLLCTSAEALAALVTATTPPTVFGAPSGWAWLDPEDILRLSARLPDLACPFRPLAAADVSDDWEARLGASWRALVAHMAGQASREQALTALAFRHELLAEIPGLTYSPEQLQARRLLAQLASQQPQLVRTATLPA</sequence>
<gene>
    <name evidence="2" type="ORF">WJX72_011048</name>
</gene>
<dbReference type="Pfam" id="PF14906">
    <property type="entry name" value="DUF4495"/>
    <property type="match status" value="1"/>
</dbReference>
<dbReference type="InterPro" id="IPR027993">
    <property type="entry name" value="DUF4495"/>
</dbReference>
<accession>A0AAW1QSR1</accession>
<evidence type="ECO:0000313" key="3">
    <source>
        <dbReference type="Proteomes" id="UP001489004"/>
    </source>
</evidence>
<proteinExistence type="predicted"/>
<evidence type="ECO:0000313" key="2">
    <source>
        <dbReference type="EMBL" id="KAK9824519.1"/>
    </source>
</evidence>
<feature type="region of interest" description="Disordered" evidence="1">
    <location>
        <begin position="86"/>
        <end position="163"/>
    </location>
</feature>
<feature type="compositionally biased region" description="Low complexity" evidence="1">
    <location>
        <begin position="136"/>
        <end position="153"/>
    </location>
</feature>
<dbReference type="Proteomes" id="UP001489004">
    <property type="component" value="Unassembled WGS sequence"/>
</dbReference>
<dbReference type="EMBL" id="JALJOR010000002">
    <property type="protein sequence ID" value="KAK9824519.1"/>
    <property type="molecule type" value="Genomic_DNA"/>
</dbReference>
<name>A0AAW1QSR1_9CHLO</name>
<feature type="compositionally biased region" description="Low complexity" evidence="1">
    <location>
        <begin position="43"/>
        <end position="54"/>
    </location>
</feature>